<dbReference type="RefSeq" id="WP_009225067.1">
    <property type="nucleotide sequence ID" value="NZ_CBCSKM010000028.1"/>
</dbReference>
<dbReference type="EMBL" id="JAYERP010000001">
    <property type="protein sequence ID" value="MEA3570863.1"/>
    <property type="molecule type" value="Genomic_DNA"/>
</dbReference>
<reference evidence="1 2" key="1">
    <citation type="submission" date="2023-12" db="EMBL/GenBank/DDBJ databases">
        <title>Whole genome sequencing of Paenibacillus phoenicis isolated from the Phoenix Mars Lander spacecraft assembly facility.</title>
        <authorList>
            <person name="Garcia A."/>
            <person name="Venkateswaran K."/>
        </authorList>
    </citation>
    <scope>NUCLEOTIDE SEQUENCE [LARGE SCALE GENOMIC DNA]</scope>
    <source>
        <strain evidence="1 2">3PO2SA</strain>
    </source>
</reference>
<sequence>MRQNIQVPFGYEPPAPSRKGTLIFYDSFELISDEELLRAAEEAETRKFAKLVLYPLHEETMRRMSKEPVSPFYRREDRLHAWRREQKGAGPALLVEGWEGKRKKYTPFDTALRHLTEAYPAPHFLYLTPELANQFASFSSFEEWIVKIRLLLAAEPSHLHPRLKKFSHRWDLAGARLDFA</sequence>
<proteinExistence type="predicted"/>
<evidence type="ECO:0000313" key="1">
    <source>
        <dbReference type="EMBL" id="MEA3570863.1"/>
    </source>
</evidence>
<gene>
    <name evidence="1" type="ORF">U9M73_12790</name>
</gene>
<keyword evidence="2" id="KW-1185">Reference proteome</keyword>
<comment type="caution">
    <text evidence="1">The sequence shown here is derived from an EMBL/GenBank/DDBJ whole genome shotgun (WGS) entry which is preliminary data.</text>
</comment>
<accession>A0ABU5PLQ0</accession>
<dbReference type="Proteomes" id="UP001292216">
    <property type="component" value="Unassembled WGS sequence"/>
</dbReference>
<protein>
    <submittedName>
        <fullName evidence="1">Uncharacterized protein</fullName>
    </submittedName>
</protein>
<evidence type="ECO:0000313" key="2">
    <source>
        <dbReference type="Proteomes" id="UP001292216"/>
    </source>
</evidence>
<organism evidence="1 2">
    <name type="scientific">Paenibacillus phoenicis</name>
    <dbReference type="NCBI Taxonomy" id="554117"/>
    <lineage>
        <taxon>Bacteria</taxon>
        <taxon>Bacillati</taxon>
        <taxon>Bacillota</taxon>
        <taxon>Bacilli</taxon>
        <taxon>Bacillales</taxon>
        <taxon>Paenibacillaceae</taxon>
        <taxon>Paenibacillus</taxon>
    </lineage>
</organism>
<name>A0ABU5PLQ0_9BACL</name>